<reference evidence="1" key="1">
    <citation type="submission" date="2020-03" db="EMBL/GenBank/DDBJ databases">
        <title>The deep terrestrial virosphere.</title>
        <authorList>
            <person name="Holmfeldt K."/>
            <person name="Nilsson E."/>
            <person name="Simone D."/>
            <person name="Lopez-Fernandez M."/>
            <person name="Wu X."/>
            <person name="de Brujin I."/>
            <person name="Lundin D."/>
            <person name="Andersson A."/>
            <person name="Bertilsson S."/>
            <person name="Dopson M."/>
        </authorList>
    </citation>
    <scope>NUCLEOTIDE SEQUENCE</scope>
    <source>
        <strain evidence="1">MM171A01703</strain>
        <strain evidence="2">MM171B00688</strain>
    </source>
</reference>
<organism evidence="1">
    <name type="scientific">viral metagenome</name>
    <dbReference type="NCBI Taxonomy" id="1070528"/>
    <lineage>
        <taxon>unclassified sequences</taxon>
        <taxon>metagenomes</taxon>
        <taxon>organismal metagenomes</taxon>
    </lineage>
</organism>
<accession>A0A6M3LYA7</accession>
<dbReference type="AlphaFoldDB" id="A0A6M3LYA7"/>
<dbReference type="EMBL" id="MT143847">
    <property type="protein sequence ID" value="QJB03468.1"/>
    <property type="molecule type" value="Genomic_DNA"/>
</dbReference>
<gene>
    <name evidence="1" type="ORF">MM171A01703_0008</name>
    <name evidence="2" type="ORF">MM171B00688_0023</name>
</gene>
<name>A0A6M3LYA7_9ZZZZ</name>
<protein>
    <submittedName>
        <fullName evidence="1">Uncharacterized protein</fullName>
    </submittedName>
</protein>
<proteinExistence type="predicted"/>
<evidence type="ECO:0000313" key="2">
    <source>
        <dbReference type="EMBL" id="QJB03468.1"/>
    </source>
</evidence>
<sequence length="126" mass="14340">MKSCVTCVYGATCGQPTRERDDCLPTYKHYEEGDPKVRLLELQRSGEINIVIGGEGEHEVNANWSIEEAYKHLAATCEACGGLVVHDGFVQLVLMKTYGPSFVLEWMHGKLYRISIRQHEPWWEAK</sequence>
<evidence type="ECO:0000313" key="1">
    <source>
        <dbReference type="EMBL" id="QJA98542.1"/>
    </source>
</evidence>
<dbReference type="EMBL" id="MT143589">
    <property type="protein sequence ID" value="QJA98542.1"/>
    <property type="molecule type" value="Genomic_DNA"/>
</dbReference>